<dbReference type="GO" id="GO:0022857">
    <property type="term" value="F:transmembrane transporter activity"/>
    <property type="evidence" value="ECO:0007669"/>
    <property type="project" value="InterPro"/>
</dbReference>
<feature type="region of interest" description="Disordered" evidence="8">
    <location>
        <begin position="1"/>
        <end position="22"/>
    </location>
</feature>
<feature type="transmembrane region" description="Helical" evidence="9">
    <location>
        <begin position="219"/>
        <end position="239"/>
    </location>
</feature>
<comment type="subcellular location">
    <subcellularLocation>
        <location evidence="1">Cell membrane</location>
        <topology evidence="1">Multi-pass membrane protein</topology>
    </subcellularLocation>
</comment>
<dbReference type="InterPro" id="IPR037294">
    <property type="entry name" value="ABC_BtuC-like"/>
</dbReference>
<proteinExistence type="inferred from homology"/>
<dbReference type="InterPro" id="IPR000522">
    <property type="entry name" value="ABC_transptr_permease_BtuC"/>
</dbReference>
<dbReference type="EMBL" id="JACIBU010000001">
    <property type="protein sequence ID" value="MBB3677423.1"/>
    <property type="molecule type" value="Genomic_DNA"/>
</dbReference>
<organism evidence="10 11">
    <name type="scientific">Modestobacter versicolor</name>
    <dbReference type="NCBI Taxonomy" id="429133"/>
    <lineage>
        <taxon>Bacteria</taxon>
        <taxon>Bacillati</taxon>
        <taxon>Actinomycetota</taxon>
        <taxon>Actinomycetes</taxon>
        <taxon>Geodermatophilales</taxon>
        <taxon>Geodermatophilaceae</taxon>
        <taxon>Modestobacter</taxon>
    </lineage>
</organism>
<evidence type="ECO:0000256" key="9">
    <source>
        <dbReference type="SAM" id="Phobius"/>
    </source>
</evidence>
<keyword evidence="5 9" id="KW-0812">Transmembrane</keyword>
<evidence type="ECO:0000256" key="4">
    <source>
        <dbReference type="ARBA" id="ARBA00022475"/>
    </source>
</evidence>
<dbReference type="GO" id="GO:0005886">
    <property type="term" value="C:plasma membrane"/>
    <property type="evidence" value="ECO:0007669"/>
    <property type="project" value="UniProtKB-SubCell"/>
</dbReference>
<reference evidence="10 11" key="1">
    <citation type="submission" date="2020-08" db="EMBL/GenBank/DDBJ databases">
        <title>Sequencing the genomes of 1000 actinobacteria strains.</title>
        <authorList>
            <person name="Klenk H.-P."/>
        </authorList>
    </citation>
    <scope>NUCLEOTIDE SEQUENCE [LARGE SCALE GENOMIC DNA]</scope>
    <source>
        <strain evidence="10 11">DSM 16678</strain>
    </source>
</reference>
<evidence type="ECO:0000256" key="6">
    <source>
        <dbReference type="ARBA" id="ARBA00022989"/>
    </source>
</evidence>
<dbReference type="Pfam" id="PF01032">
    <property type="entry name" value="FecCD"/>
    <property type="match status" value="1"/>
</dbReference>
<feature type="transmembrane region" description="Helical" evidence="9">
    <location>
        <begin position="305"/>
        <end position="325"/>
    </location>
</feature>
<keyword evidence="6 9" id="KW-1133">Transmembrane helix</keyword>
<dbReference type="AlphaFoldDB" id="A0A839YCD8"/>
<keyword evidence="4" id="KW-1003">Cell membrane</keyword>
<gene>
    <name evidence="10" type="ORF">FHX36_003158</name>
</gene>
<dbReference type="GO" id="GO:0033214">
    <property type="term" value="P:siderophore-iron import into cell"/>
    <property type="evidence" value="ECO:0007669"/>
    <property type="project" value="TreeGrafter"/>
</dbReference>
<evidence type="ECO:0000256" key="5">
    <source>
        <dbReference type="ARBA" id="ARBA00022692"/>
    </source>
</evidence>
<feature type="transmembrane region" description="Helical" evidence="9">
    <location>
        <begin position="150"/>
        <end position="170"/>
    </location>
</feature>
<comment type="similarity">
    <text evidence="2">Belongs to the binding-protein-dependent transport system permease family. FecCD subfamily.</text>
</comment>
<evidence type="ECO:0000313" key="11">
    <source>
        <dbReference type="Proteomes" id="UP000580718"/>
    </source>
</evidence>
<feature type="transmembrane region" description="Helical" evidence="9">
    <location>
        <begin position="39"/>
        <end position="63"/>
    </location>
</feature>
<evidence type="ECO:0000256" key="7">
    <source>
        <dbReference type="ARBA" id="ARBA00023136"/>
    </source>
</evidence>
<evidence type="ECO:0000256" key="3">
    <source>
        <dbReference type="ARBA" id="ARBA00022448"/>
    </source>
</evidence>
<feature type="transmembrane region" description="Helical" evidence="9">
    <location>
        <begin position="94"/>
        <end position="114"/>
    </location>
</feature>
<protein>
    <submittedName>
        <fullName evidence="10">Iron complex transport system permease protein</fullName>
    </submittedName>
</protein>
<evidence type="ECO:0000256" key="2">
    <source>
        <dbReference type="ARBA" id="ARBA00007935"/>
    </source>
</evidence>
<accession>A0A839YCD8</accession>
<dbReference type="Proteomes" id="UP000580718">
    <property type="component" value="Unassembled WGS sequence"/>
</dbReference>
<evidence type="ECO:0000256" key="8">
    <source>
        <dbReference type="SAM" id="MobiDB-lite"/>
    </source>
</evidence>
<dbReference type="Gene3D" id="1.10.3470.10">
    <property type="entry name" value="ABC transporter involved in vitamin B12 uptake, BtuC"/>
    <property type="match status" value="1"/>
</dbReference>
<feature type="transmembrane region" description="Helical" evidence="9">
    <location>
        <begin position="177"/>
        <end position="199"/>
    </location>
</feature>
<sequence length="362" mass="35694">MTATAHPALPAPAPGTAPAPPGTWRPALLGRSLLLDRRAVLAAGVLGALVLLAVAVSLSVGTIPLPLADTLPAVLGDGEPRDVLLVQQLRLPRVAAGLAVGAALGVSGVLLQTLARNRLATPDTIGLNDGATAFAVASVVAVSTTVTPSAFALVGSATAAALALGLAGGAGRQGHRFLVVGLGVGAALGALTQLMLARADIDSANRAFPWTIGSLNSRSGTSVAVLAVGLAVALPVAVVLGRQLRLLRLADAVVIGLGSRVGRVRLAVIATAVVTAGLAVAVAGPLGLVALLAPEIARRAAGPRGVPVVGSALAGALVVLLADLLGRTVAAPLELPAGLVTAVVGGPYLLWLLLTTRTRRIP</sequence>
<dbReference type="SUPFAM" id="SSF81345">
    <property type="entry name" value="ABC transporter involved in vitamin B12 uptake, BtuC"/>
    <property type="match status" value="1"/>
</dbReference>
<evidence type="ECO:0000313" key="10">
    <source>
        <dbReference type="EMBL" id="MBB3677423.1"/>
    </source>
</evidence>
<keyword evidence="3" id="KW-0813">Transport</keyword>
<evidence type="ECO:0000256" key="1">
    <source>
        <dbReference type="ARBA" id="ARBA00004651"/>
    </source>
</evidence>
<feature type="transmembrane region" description="Helical" evidence="9">
    <location>
        <begin position="337"/>
        <end position="354"/>
    </location>
</feature>
<name>A0A839YCD8_9ACTN</name>
<dbReference type="RefSeq" id="WP_220035864.1">
    <property type="nucleotide sequence ID" value="NZ_JACIBU010000001.1"/>
</dbReference>
<keyword evidence="7 9" id="KW-0472">Membrane</keyword>
<feature type="transmembrane region" description="Helical" evidence="9">
    <location>
        <begin position="268"/>
        <end position="293"/>
    </location>
</feature>
<feature type="compositionally biased region" description="Pro residues" evidence="8">
    <location>
        <begin position="9"/>
        <end position="22"/>
    </location>
</feature>
<dbReference type="PANTHER" id="PTHR30472:SF24">
    <property type="entry name" value="FERRIC ENTEROBACTIN TRANSPORT SYSTEM PERMEASE PROTEIN FEPG"/>
    <property type="match status" value="1"/>
</dbReference>
<dbReference type="PANTHER" id="PTHR30472">
    <property type="entry name" value="FERRIC ENTEROBACTIN TRANSPORT SYSTEM PERMEASE PROTEIN"/>
    <property type="match status" value="1"/>
</dbReference>
<comment type="caution">
    <text evidence="10">The sequence shown here is derived from an EMBL/GenBank/DDBJ whole genome shotgun (WGS) entry which is preliminary data.</text>
</comment>
<feature type="transmembrane region" description="Helical" evidence="9">
    <location>
        <begin position="126"/>
        <end position="144"/>
    </location>
</feature>